<dbReference type="PhylomeDB" id="B3MBB6"/>
<dbReference type="OMA" id="QGEKWMD"/>
<dbReference type="KEGG" id="dan:6495613"/>
<dbReference type="SMR" id="B3MBB6"/>
<evidence type="ECO:0000256" key="1">
    <source>
        <dbReference type="ARBA" id="ARBA00011738"/>
    </source>
</evidence>
<organism evidence="4 5">
    <name type="scientific">Drosophila ananassae</name>
    <name type="common">Fruit fly</name>
    <dbReference type="NCBI Taxonomy" id="7217"/>
    <lineage>
        <taxon>Eukaryota</taxon>
        <taxon>Metazoa</taxon>
        <taxon>Ecdysozoa</taxon>
        <taxon>Arthropoda</taxon>
        <taxon>Hexapoda</taxon>
        <taxon>Insecta</taxon>
        <taxon>Pterygota</taxon>
        <taxon>Neoptera</taxon>
        <taxon>Endopterygota</taxon>
        <taxon>Diptera</taxon>
        <taxon>Brachycera</taxon>
        <taxon>Muscomorpha</taxon>
        <taxon>Ephydroidea</taxon>
        <taxon>Drosophilidae</taxon>
        <taxon>Drosophila</taxon>
        <taxon>Sophophora</taxon>
    </lineage>
</organism>
<dbReference type="SFLD" id="SFLDG00358">
    <property type="entry name" value="Main_(cytGST)"/>
    <property type="match status" value="1"/>
</dbReference>
<feature type="domain" description="GST C-terminal" evidence="3">
    <location>
        <begin position="90"/>
        <end position="219"/>
    </location>
</feature>
<evidence type="ECO:0000259" key="2">
    <source>
        <dbReference type="PROSITE" id="PS50404"/>
    </source>
</evidence>
<dbReference type="InterPro" id="IPR036282">
    <property type="entry name" value="Glutathione-S-Trfase_C_sf"/>
</dbReference>
<evidence type="ECO:0000313" key="5">
    <source>
        <dbReference type="Proteomes" id="UP000007801"/>
    </source>
</evidence>
<dbReference type="InterPro" id="IPR004045">
    <property type="entry name" value="Glutathione_S-Trfase_N"/>
</dbReference>
<dbReference type="FunFam" id="1.20.1050.10:FF:000007">
    <property type="entry name" value="Glutathione S-transferase 1-1"/>
    <property type="match status" value="1"/>
</dbReference>
<dbReference type="InterPro" id="IPR010987">
    <property type="entry name" value="Glutathione-S-Trfase_C-like"/>
</dbReference>
<dbReference type="Pfam" id="PF13417">
    <property type="entry name" value="GST_N_3"/>
    <property type="match status" value="1"/>
</dbReference>
<gene>
    <name evidence="4" type="primary">Dana\GF12766</name>
    <name evidence="4" type="synonym">dana_GLEANR_12783</name>
    <name evidence="4" type="ORF">GF12766</name>
</gene>
<evidence type="ECO:0008006" key="6">
    <source>
        <dbReference type="Google" id="ProtNLM"/>
    </source>
</evidence>
<dbReference type="InterPro" id="IPR004046">
    <property type="entry name" value="GST_C"/>
</dbReference>
<sequence length="241" mass="27650">MVNLILYGTESSPPVRAVLLTLRALKLEHQFRQLDMQAGEHLEPEMLRKNPQHTVPMLEDEGEVYIWDSHAIIGYLVNKYAQSDELYPRDPFQRAVVDQRLHFETGVLFHGIFKQLQKALFKDNATEVPKDRLAELQDAYGLLEQFLDQNPYVAGSRLTIADFSIVATVSTLHLSYCPVEGAKYPKLSAWLARLSTLPNYEEDNLRGARILAERIRAKLPKQFDKLWQKAFEDIRSGAIIN</sequence>
<protein>
    <recommendedName>
        <fullName evidence="6">Glutathione transferase</fullName>
    </recommendedName>
</protein>
<name>B3MBB6_DROAN</name>
<dbReference type="GeneID" id="6495613"/>
<proteinExistence type="predicted"/>
<dbReference type="HOGENOM" id="CLU_011226_2_1_1"/>
<dbReference type="PROSITE" id="PS50404">
    <property type="entry name" value="GST_NTER"/>
    <property type="match status" value="1"/>
</dbReference>
<dbReference type="GO" id="GO:0004364">
    <property type="term" value="F:glutathione transferase activity"/>
    <property type="evidence" value="ECO:0007669"/>
    <property type="project" value="EnsemblMetazoa"/>
</dbReference>
<dbReference type="STRING" id="7217.B3MBB6"/>
<comment type="subunit">
    <text evidence="1">Homodimer.</text>
</comment>
<keyword evidence="5" id="KW-1185">Reference proteome</keyword>
<dbReference type="CDD" id="cd03045">
    <property type="entry name" value="GST_N_Delta_Epsilon"/>
    <property type="match status" value="1"/>
</dbReference>
<dbReference type="Pfam" id="PF14497">
    <property type="entry name" value="GST_C_3"/>
    <property type="match status" value="1"/>
</dbReference>
<dbReference type="CDD" id="cd03177">
    <property type="entry name" value="GST_C_Delta_Epsilon"/>
    <property type="match status" value="1"/>
</dbReference>
<dbReference type="FunCoup" id="B3MBB6">
    <property type="interactions" value="288"/>
</dbReference>
<dbReference type="AlphaFoldDB" id="B3MBB6"/>
<evidence type="ECO:0000259" key="3">
    <source>
        <dbReference type="PROSITE" id="PS50405"/>
    </source>
</evidence>
<dbReference type="OrthoDB" id="2309723at2759"/>
<dbReference type="Proteomes" id="UP000007801">
    <property type="component" value="Unassembled WGS sequence"/>
</dbReference>
<dbReference type="SFLD" id="SFLDG01153">
    <property type="entry name" value="Main.4:_Theta-like"/>
    <property type="match status" value="1"/>
</dbReference>
<dbReference type="InterPro" id="IPR040079">
    <property type="entry name" value="Glutathione_S-Trfase"/>
</dbReference>
<accession>B3MBB6</accession>
<dbReference type="Gene3D" id="3.40.30.10">
    <property type="entry name" value="Glutaredoxin"/>
    <property type="match status" value="1"/>
</dbReference>
<dbReference type="SFLD" id="SFLDS00019">
    <property type="entry name" value="Glutathione_Transferase_(cytos"/>
    <property type="match status" value="1"/>
</dbReference>
<dbReference type="SUPFAM" id="SSF52833">
    <property type="entry name" value="Thioredoxin-like"/>
    <property type="match status" value="1"/>
</dbReference>
<dbReference type="EMBL" id="CH902619">
    <property type="protein sequence ID" value="EDV36041.1"/>
    <property type="molecule type" value="Genomic_DNA"/>
</dbReference>
<dbReference type="SUPFAM" id="SSF47616">
    <property type="entry name" value="GST C-terminal domain-like"/>
    <property type="match status" value="1"/>
</dbReference>
<evidence type="ECO:0000313" key="4">
    <source>
        <dbReference type="EMBL" id="EDV36041.1"/>
    </source>
</evidence>
<feature type="domain" description="GST N-terminal" evidence="2">
    <location>
        <begin position="2"/>
        <end position="84"/>
    </location>
</feature>
<dbReference type="FunFam" id="3.40.30.10:FF:000034">
    <property type="entry name" value="glutathione S-transferase 1"/>
    <property type="match status" value="1"/>
</dbReference>
<dbReference type="InterPro" id="IPR036249">
    <property type="entry name" value="Thioredoxin-like_sf"/>
</dbReference>
<dbReference type="InParanoid" id="B3MBB6"/>
<dbReference type="Gene3D" id="1.20.1050.10">
    <property type="match status" value="1"/>
</dbReference>
<reference evidence="4 5" key="1">
    <citation type="journal article" date="2007" name="Nature">
        <title>Evolution of genes and genomes on the Drosophila phylogeny.</title>
        <authorList>
            <consortium name="Drosophila 12 Genomes Consortium"/>
            <person name="Clark A.G."/>
            <person name="Eisen M.B."/>
            <person name="Smith D.R."/>
            <person name="Bergman C.M."/>
            <person name="Oliver B."/>
            <person name="Markow T.A."/>
            <person name="Kaufman T.C."/>
            <person name="Kellis M."/>
            <person name="Gelbart W."/>
            <person name="Iyer V.N."/>
            <person name="Pollard D.A."/>
            <person name="Sackton T.B."/>
            <person name="Larracuente A.M."/>
            <person name="Singh N.D."/>
            <person name="Abad J.P."/>
            <person name="Abt D.N."/>
            <person name="Adryan B."/>
            <person name="Aguade M."/>
            <person name="Akashi H."/>
            <person name="Anderson W.W."/>
            <person name="Aquadro C.F."/>
            <person name="Ardell D.H."/>
            <person name="Arguello R."/>
            <person name="Artieri C.G."/>
            <person name="Barbash D.A."/>
            <person name="Barker D."/>
            <person name="Barsanti P."/>
            <person name="Batterham P."/>
            <person name="Batzoglou S."/>
            <person name="Begun D."/>
            <person name="Bhutkar A."/>
            <person name="Blanco E."/>
            <person name="Bosak S.A."/>
            <person name="Bradley R.K."/>
            <person name="Brand A.D."/>
            <person name="Brent M.R."/>
            <person name="Brooks A.N."/>
            <person name="Brown R.H."/>
            <person name="Butlin R.K."/>
            <person name="Caggese C."/>
            <person name="Calvi B.R."/>
            <person name="Bernardo de Carvalho A."/>
            <person name="Caspi A."/>
            <person name="Castrezana S."/>
            <person name="Celniker S.E."/>
            <person name="Chang J.L."/>
            <person name="Chapple C."/>
            <person name="Chatterji S."/>
            <person name="Chinwalla A."/>
            <person name="Civetta A."/>
            <person name="Clifton S.W."/>
            <person name="Comeron J.M."/>
            <person name="Costello J.C."/>
            <person name="Coyne J.A."/>
            <person name="Daub J."/>
            <person name="David R.G."/>
            <person name="Delcher A.L."/>
            <person name="Delehaunty K."/>
            <person name="Do C.B."/>
            <person name="Ebling H."/>
            <person name="Edwards K."/>
            <person name="Eickbush T."/>
            <person name="Evans J.D."/>
            <person name="Filipski A."/>
            <person name="Findeiss S."/>
            <person name="Freyhult E."/>
            <person name="Fulton L."/>
            <person name="Fulton R."/>
            <person name="Garcia A.C."/>
            <person name="Gardiner A."/>
            <person name="Garfield D.A."/>
            <person name="Garvin B.E."/>
            <person name="Gibson G."/>
            <person name="Gilbert D."/>
            <person name="Gnerre S."/>
            <person name="Godfrey J."/>
            <person name="Good R."/>
            <person name="Gotea V."/>
            <person name="Gravely B."/>
            <person name="Greenberg A.J."/>
            <person name="Griffiths-Jones S."/>
            <person name="Gross S."/>
            <person name="Guigo R."/>
            <person name="Gustafson E.A."/>
            <person name="Haerty W."/>
            <person name="Hahn M.W."/>
            <person name="Halligan D.L."/>
            <person name="Halpern A.L."/>
            <person name="Halter G.M."/>
            <person name="Han M.V."/>
            <person name="Heger A."/>
            <person name="Hillier L."/>
            <person name="Hinrichs A.S."/>
            <person name="Holmes I."/>
            <person name="Hoskins R.A."/>
            <person name="Hubisz M.J."/>
            <person name="Hultmark D."/>
            <person name="Huntley M.A."/>
            <person name="Jaffe D.B."/>
            <person name="Jagadeeshan S."/>
            <person name="Jeck W.R."/>
            <person name="Johnson J."/>
            <person name="Jones C.D."/>
            <person name="Jordan W.C."/>
            <person name="Karpen G.H."/>
            <person name="Kataoka E."/>
            <person name="Keightley P.D."/>
            <person name="Kheradpour P."/>
            <person name="Kirkness E.F."/>
            <person name="Koerich L.B."/>
            <person name="Kristiansen K."/>
            <person name="Kudrna D."/>
            <person name="Kulathinal R.J."/>
            <person name="Kumar S."/>
            <person name="Kwok R."/>
            <person name="Lander E."/>
            <person name="Langley C.H."/>
            <person name="Lapoint R."/>
            <person name="Lazzaro B.P."/>
            <person name="Lee S.J."/>
            <person name="Levesque L."/>
            <person name="Li R."/>
            <person name="Lin C.F."/>
            <person name="Lin M.F."/>
            <person name="Lindblad-Toh K."/>
            <person name="Llopart A."/>
            <person name="Long M."/>
            <person name="Low L."/>
            <person name="Lozovsky E."/>
            <person name="Lu J."/>
            <person name="Luo M."/>
            <person name="Machado C.A."/>
            <person name="Makalowski W."/>
            <person name="Marzo M."/>
            <person name="Matsuda M."/>
            <person name="Matzkin L."/>
            <person name="McAllister B."/>
            <person name="McBride C.S."/>
            <person name="McKernan B."/>
            <person name="McKernan K."/>
            <person name="Mendez-Lago M."/>
            <person name="Minx P."/>
            <person name="Mollenhauer M.U."/>
            <person name="Montooth K."/>
            <person name="Mount S.M."/>
            <person name="Mu X."/>
            <person name="Myers E."/>
            <person name="Negre B."/>
            <person name="Newfeld S."/>
            <person name="Nielsen R."/>
            <person name="Noor M.A."/>
            <person name="O'Grady P."/>
            <person name="Pachter L."/>
            <person name="Papaceit M."/>
            <person name="Parisi M.J."/>
            <person name="Parisi M."/>
            <person name="Parts L."/>
            <person name="Pedersen J.S."/>
            <person name="Pesole G."/>
            <person name="Phillippy A.M."/>
            <person name="Ponting C.P."/>
            <person name="Pop M."/>
            <person name="Porcelli D."/>
            <person name="Powell J.R."/>
            <person name="Prohaska S."/>
            <person name="Pruitt K."/>
            <person name="Puig M."/>
            <person name="Quesneville H."/>
            <person name="Ram K.R."/>
            <person name="Rand D."/>
            <person name="Rasmussen M.D."/>
            <person name="Reed L.K."/>
            <person name="Reenan R."/>
            <person name="Reily A."/>
            <person name="Remington K.A."/>
            <person name="Rieger T.T."/>
            <person name="Ritchie M.G."/>
            <person name="Robin C."/>
            <person name="Rogers Y.H."/>
            <person name="Rohde C."/>
            <person name="Rozas J."/>
            <person name="Rubenfield M.J."/>
            <person name="Ruiz A."/>
            <person name="Russo S."/>
            <person name="Salzberg S.L."/>
            <person name="Sanchez-Gracia A."/>
            <person name="Saranga D.J."/>
            <person name="Sato H."/>
            <person name="Schaeffer S.W."/>
            <person name="Schatz M.C."/>
            <person name="Schlenke T."/>
            <person name="Schwartz R."/>
            <person name="Segarra C."/>
            <person name="Singh R.S."/>
            <person name="Sirot L."/>
            <person name="Sirota M."/>
            <person name="Sisneros N.B."/>
            <person name="Smith C.D."/>
            <person name="Smith T.F."/>
            <person name="Spieth J."/>
            <person name="Stage D.E."/>
            <person name="Stark A."/>
            <person name="Stephan W."/>
            <person name="Strausberg R.L."/>
            <person name="Strempel S."/>
            <person name="Sturgill D."/>
            <person name="Sutton G."/>
            <person name="Sutton G.G."/>
            <person name="Tao W."/>
            <person name="Teichmann S."/>
            <person name="Tobari Y.N."/>
            <person name="Tomimura Y."/>
            <person name="Tsolas J.M."/>
            <person name="Valente V.L."/>
            <person name="Venter E."/>
            <person name="Venter J.C."/>
            <person name="Vicario S."/>
            <person name="Vieira F.G."/>
            <person name="Vilella A.J."/>
            <person name="Villasante A."/>
            <person name="Walenz B."/>
            <person name="Wang J."/>
            <person name="Wasserman M."/>
            <person name="Watts T."/>
            <person name="Wilson D."/>
            <person name="Wilson R.K."/>
            <person name="Wing R.A."/>
            <person name="Wolfner M.F."/>
            <person name="Wong A."/>
            <person name="Wong G.K."/>
            <person name="Wu C.I."/>
            <person name="Wu G."/>
            <person name="Yamamoto D."/>
            <person name="Yang H.P."/>
            <person name="Yang S.P."/>
            <person name="Yorke J.A."/>
            <person name="Yoshida K."/>
            <person name="Zdobnov E."/>
            <person name="Zhang P."/>
            <person name="Zhang Y."/>
            <person name="Zimin A.V."/>
            <person name="Baldwin J."/>
            <person name="Abdouelleil A."/>
            <person name="Abdulkadir J."/>
            <person name="Abebe A."/>
            <person name="Abera B."/>
            <person name="Abreu J."/>
            <person name="Acer S.C."/>
            <person name="Aftuck L."/>
            <person name="Alexander A."/>
            <person name="An P."/>
            <person name="Anderson E."/>
            <person name="Anderson S."/>
            <person name="Arachi H."/>
            <person name="Azer M."/>
            <person name="Bachantsang P."/>
            <person name="Barry A."/>
            <person name="Bayul T."/>
            <person name="Berlin A."/>
            <person name="Bessette D."/>
            <person name="Bloom T."/>
            <person name="Blye J."/>
            <person name="Boguslavskiy L."/>
            <person name="Bonnet C."/>
            <person name="Boukhgalter B."/>
            <person name="Bourzgui I."/>
            <person name="Brown A."/>
            <person name="Cahill P."/>
            <person name="Channer S."/>
            <person name="Cheshatsang Y."/>
            <person name="Chuda L."/>
            <person name="Citroen M."/>
            <person name="Collymore A."/>
            <person name="Cooke P."/>
            <person name="Costello M."/>
            <person name="D'Aco K."/>
            <person name="Daza R."/>
            <person name="De Haan G."/>
            <person name="DeGray S."/>
            <person name="DeMaso C."/>
            <person name="Dhargay N."/>
            <person name="Dooley K."/>
            <person name="Dooley E."/>
            <person name="Doricent M."/>
            <person name="Dorje P."/>
            <person name="Dorjee K."/>
            <person name="Dupes A."/>
            <person name="Elong R."/>
            <person name="Falk J."/>
            <person name="Farina A."/>
            <person name="Faro S."/>
            <person name="Ferguson D."/>
            <person name="Fisher S."/>
            <person name="Foley C.D."/>
            <person name="Franke A."/>
            <person name="Friedrich D."/>
            <person name="Gadbois L."/>
            <person name="Gearin G."/>
            <person name="Gearin C.R."/>
            <person name="Giannoukos G."/>
            <person name="Goode T."/>
            <person name="Graham J."/>
            <person name="Grandbois E."/>
            <person name="Grewal S."/>
            <person name="Gyaltsen K."/>
            <person name="Hafez N."/>
            <person name="Hagos B."/>
            <person name="Hall J."/>
            <person name="Henson C."/>
            <person name="Hollinger A."/>
            <person name="Honan T."/>
            <person name="Huard M.D."/>
            <person name="Hughes L."/>
            <person name="Hurhula B."/>
            <person name="Husby M.E."/>
            <person name="Kamat A."/>
            <person name="Kanga B."/>
            <person name="Kashin S."/>
            <person name="Khazanovich D."/>
            <person name="Kisner P."/>
            <person name="Lance K."/>
            <person name="Lara M."/>
            <person name="Lee W."/>
            <person name="Lennon N."/>
            <person name="Letendre F."/>
            <person name="LeVine R."/>
            <person name="Lipovsky A."/>
            <person name="Liu X."/>
            <person name="Liu J."/>
            <person name="Liu S."/>
            <person name="Lokyitsang T."/>
            <person name="Lokyitsang Y."/>
            <person name="Lubonja R."/>
            <person name="Lui A."/>
            <person name="MacDonald P."/>
            <person name="Magnisalis V."/>
            <person name="Maru K."/>
            <person name="Matthews C."/>
            <person name="McCusker W."/>
            <person name="McDonough S."/>
            <person name="Mehta T."/>
            <person name="Meldrim J."/>
            <person name="Meneus L."/>
            <person name="Mihai O."/>
            <person name="Mihalev A."/>
            <person name="Mihova T."/>
            <person name="Mittelman R."/>
            <person name="Mlenga V."/>
            <person name="Montmayeur A."/>
            <person name="Mulrain L."/>
            <person name="Navidi A."/>
            <person name="Naylor J."/>
            <person name="Negash T."/>
            <person name="Nguyen T."/>
            <person name="Nguyen N."/>
            <person name="Nicol R."/>
            <person name="Norbu C."/>
            <person name="Norbu N."/>
            <person name="Novod N."/>
            <person name="O'Neill B."/>
            <person name="Osman S."/>
            <person name="Markiewicz E."/>
            <person name="Oyono O.L."/>
            <person name="Patti C."/>
            <person name="Phunkhang P."/>
            <person name="Pierre F."/>
            <person name="Priest M."/>
            <person name="Raghuraman S."/>
            <person name="Rege F."/>
            <person name="Reyes R."/>
            <person name="Rise C."/>
            <person name="Rogov P."/>
            <person name="Ross K."/>
            <person name="Ryan E."/>
            <person name="Settipalli S."/>
            <person name="Shea T."/>
            <person name="Sherpa N."/>
            <person name="Shi L."/>
            <person name="Shih D."/>
            <person name="Sparrow T."/>
            <person name="Spaulding J."/>
            <person name="Stalker J."/>
            <person name="Stange-Thomann N."/>
            <person name="Stavropoulos S."/>
            <person name="Stone C."/>
            <person name="Strader C."/>
            <person name="Tesfaye S."/>
            <person name="Thomson T."/>
            <person name="Thoulutsang Y."/>
            <person name="Thoulutsang D."/>
            <person name="Topham K."/>
            <person name="Topping I."/>
            <person name="Tsamla T."/>
            <person name="Vassiliev H."/>
            <person name="Vo A."/>
            <person name="Wangchuk T."/>
            <person name="Wangdi T."/>
            <person name="Weiand M."/>
            <person name="Wilkinson J."/>
            <person name="Wilson A."/>
            <person name="Yadav S."/>
            <person name="Young G."/>
            <person name="Yu Q."/>
            <person name="Zembek L."/>
            <person name="Zhong D."/>
            <person name="Zimmer A."/>
            <person name="Zwirko Z."/>
            <person name="Jaffe D.B."/>
            <person name="Alvarez P."/>
            <person name="Brockman W."/>
            <person name="Butler J."/>
            <person name="Chin C."/>
            <person name="Gnerre S."/>
            <person name="Grabherr M."/>
            <person name="Kleber M."/>
            <person name="Mauceli E."/>
            <person name="MacCallum I."/>
        </authorList>
    </citation>
    <scope>NUCLEOTIDE SEQUENCE [LARGE SCALE GENOMIC DNA]</scope>
    <source>
        <strain evidence="5">Tucson 14024-0371.13</strain>
    </source>
</reference>
<dbReference type="PANTHER" id="PTHR43969:SF4">
    <property type="entry name" value="FI01423P-RELATED"/>
    <property type="match status" value="1"/>
</dbReference>
<dbReference type="eggNOG" id="KOG0867">
    <property type="taxonomic scope" value="Eukaryota"/>
</dbReference>
<dbReference type="PROSITE" id="PS50405">
    <property type="entry name" value="GST_CTER"/>
    <property type="match status" value="1"/>
</dbReference>
<dbReference type="GO" id="GO:0006749">
    <property type="term" value="P:glutathione metabolic process"/>
    <property type="evidence" value="ECO:0007669"/>
    <property type="project" value="EnsemblMetazoa"/>
</dbReference>
<dbReference type="CTD" id="37105"/>
<dbReference type="GO" id="GO:0004602">
    <property type="term" value="F:glutathione peroxidase activity"/>
    <property type="evidence" value="ECO:0007669"/>
    <property type="project" value="EnsemblMetazoa"/>
</dbReference>
<dbReference type="PANTHER" id="PTHR43969">
    <property type="entry name" value="GLUTATHIONE S TRANSFERASE D10, ISOFORM A-RELATED"/>
    <property type="match status" value="1"/>
</dbReference>